<gene>
    <name evidence="1" type="ORF">LOKO_01478</name>
</gene>
<dbReference type="KEGG" id="hco:LOKO_01478"/>
<dbReference type="AlphaFoldDB" id="A0A120JVX6"/>
<dbReference type="STRING" id="507626.LOKO_01478"/>
<sequence length="37" mass="4207">MGRGIIDEFYLIKLCQAPTMSHEFACYTLCIPCHTAE</sequence>
<name>A0A120JVX6_9GAMM</name>
<accession>A0A120JVX6</accession>
<reference evidence="1 2" key="1">
    <citation type="journal article" date="2016" name="Genome Announc.">
        <title>Draft Genome Sequence of 'Halomonas chromatireducens' Strain AGD 8-3, a Haloalkaliphilic Chromate- and Selenite-Reducing Gammaproteobacterium.</title>
        <authorList>
            <person name="Sharko F.S."/>
            <person name="Shapovalova A.A."/>
            <person name="Tsygankova S.V."/>
            <person name="Komova A.V."/>
            <person name="Boulygina E.S."/>
            <person name="Teslyuk A.B."/>
            <person name="Gotovtsev P.M."/>
            <person name="Namsaraev Z.B."/>
            <person name="Khijniak T.V."/>
            <person name="Nedoluzhko A.V."/>
            <person name="Vasilov R.G."/>
        </authorList>
    </citation>
    <scope>NUCLEOTIDE SEQUENCE [LARGE SCALE GENOMIC DNA]</scope>
    <source>
        <strain evidence="1 2">AGD 8-3</strain>
    </source>
</reference>
<keyword evidence="2" id="KW-1185">Reference proteome</keyword>
<evidence type="ECO:0000313" key="2">
    <source>
        <dbReference type="Proteomes" id="UP000063387"/>
    </source>
</evidence>
<evidence type="ECO:0000313" key="1">
    <source>
        <dbReference type="EMBL" id="AMD00546.1"/>
    </source>
</evidence>
<dbReference type="PATRIC" id="fig|507626.3.peg.1463"/>
<organism evidence="1 2">
    <name type="scientific">Halomonas chromatireducens</name>
    <dbReference type="NCBI Taxonomy" id="507626"/>
    <lineage>
        <taxon>Bacteria</taxon>
        <taxon>Pseudomonadati</taxon>
        <taxon>Pseudomonadota</taxon>
        <taxon>Gammaproteobacteria</taxon>
        <taxon>Oceanospirillales</taxon>
        <taxon>Halomonadaceae</taxon>
        <taxon>Halomonas</taxon>
    </lineage>
</organism>
<dbReference type="Proteomes" id="UP000063387">
    <property type="component" value="Chromosome"/>
</dbReference>
<proteinExistence type="predicted"/>
<dbReference type="EMBL" id="CP014226">
    <property type="protein sequence ID" value="AMD00546.1"/>
    <property type="molecule type" value="Genomic_DNA"/>
</dbReference>
<reference evidence="1 2" key="2">
    <citation type="submission" date="2016-02" db="EMBL/GenBank/DDBJ databases">
        <authorList>
            <person name="Wen L."/>
            <person name="He K."/>
            <person name="Yang H."/>
        </authorList>
    </citation>
    <scope>NUCLEOTIDE SEQUENCE [LARGE SCALE GENOMIC DNA]</scope>
    <source>
        <strain evidence="1 2">AGD 8-3</strain>
    </source>
</reference>
<protein>
    <submittedName>
        <fullName evidence="1">Uncharacterized protein</fullName>
    </submittedName>
</protein>